<gene>
    <name evidence="1" type="ORF">F3Y22_tig00111398pilonHSYRG00325</name>
</gene>
<proteinExistence type="predicted"/>
<comment type="caution">
    <text evidence="1">The sequence shown here is derived from an EMBL/GenBank/DDBJ whole genome shotgun (WGS) entry which is preliminary data.</text>
</comment>
<dbReference type="Proteomes" id="UP000436088">
    <property type="component" value="Unassembled WGS sequence"/>
</dbReference>
<accession>A0A6A2XVS8</accession>
<dbReference type="EMBL" id="VEPZ02001330">
    <property type="protein sequence ID" value="KAE8679678.1"/>
    <property type="molecule type" value="Genomic_DNA"/>
</dbReference>
<dbReference type="AlphaFoldDB" id="A0A6A2XVS8"/>
<name>A0A6A2XVS8_HIBSY</name>
<evidence type="ECO:0000313" key="2">
    <source>
        <dbReference type="Proteomes" id="UP000436088"/>
    </source>
</evidence>
<dbReference type="GO" id="GO:0004497">
    <property type="term" value="F:monooxygenase activity"/>
    <property type="evidence" value="ECO:0007669"/>
    <property type="project" value="UniProtKB-KW"/>
</dbReference>
<organism evidence="1 2">
    <name type="scientific">Hibiscus syriacus</name>
    <name type="common">Rose of Sharon</name>
    <dbReference type="NCBI Taxonomy" id="106335"/>
    <lineage>
        <taxon>Eukaryota</taxon>
        <taxon>Viridiplantae</taxon>
        <taxon>Streptophyta</taxon>
        <taxon>Embryophyta</taxon>
        <taxon>Tracheophyta</taxon>
        <taxon>Spermatophyta</taxon>
        <taxon>Magnoliopsida</taxon>
        <taxon>eudicotyledons</taxon>
        <taxon>Gunneridae</taxon>
        <taxon>Pentapetalae</taxon>
        <taxon>rosids</taxon>
        <taxon>malvids</taxon>
        <taxon>Malvales</taxon>
        <taxon>Malvaceae</taxon>
        <taxon>Malvoideae</taxon>
        <taxon>Hibiscus</taxon>
    </lineage>
</organism>
<protein>
    <submittedName>
        <fullName evidence="1">Ubiquinone biosynthesis monooxygenase COQ6-like</fullName>
    </submittedName>
</protein>
<sequence>MMMKRGSMAMSMFPNSSALVGWCRGQRRLRKRRGTTIRLGNKGKRRGFSMGSRSVVQWGLMVAPLRMLKKIMMEMTPKGKLIEAYYIYLPFLRPQLFPLC</sequence>
<reference evidence="1" key="1">
    <citation type="submission" date="2019-09" db="EMBL/GenBank/DDBJ databases">
        <title>Draft genome information of white flower Hibiscus syriacus.</title>
        <authorList>
            <person name="Kim Y.-M."/>
        </authorList>
    </citation>
    <scope>NUCLEOTIDE SEQUENCE [LARGE SCALE GENOMIC DNA]</scope>
    <source>
        <strain evidence="1">YM2019G1</strain>
    </source>
</reference>
<evidence type="ECO:0000313" key="1">
    <source>
        <dbReference type="EMBL" id="KAE8679678.1"/>
    </source>
</evidence>
<keyword evidence="2" id="KW-1185">Reference proteome</keyword>